<dbReference type="OMA" id="TEYMHRI"/>
<dbReference type="HOGENOM" id="CLU_874371_0_0_1"/>
<feature type="region of interest" description="Disordered" evidence="1">
    <location>
        <begin position="297"/>
        <end position="318"/>
    </location>
</feature>
<accession>C4Y5E8</accession>
<dbReference type="EMBL" id="CH408079">
    <property type="protein sequence ID" value="EEQ39254.1"/>
    <property type="molecule type" value="Genomic_DNA"/>
</dbReference>
<dbReference type="KEGG" id="clu:CLUG_03382"/>
<evidence type="ECO:0000313" key="3">
    <source>
        <dbReference type="Proteomes" id="UP000007703"/>
    </source>
</evidence>
<dbReference type="InParanoid" id="C4Y5E8"/>
<evidence type="ECO:0000313" key="2">
    <source>
        <dbReference type="EMBL" id="EEQ39254.1"/>
    </source>
</evidence>
<dbReference type="AlphaFoldDB" id="C4Y5E8"/>
<dbReference type="VEuPathDB" id="FungiDB:CLUG_03382"/>
<dbReference type="Proteomes" id="UP000007703">
    <property type="component" value="Unassembled WGS sequence"/>
</dbReference>
<reference evidence="2 3" key="1">
    <citation type="journal article" date="2009" name="Nature">
        <title>Evolution of pathogenicity and sexual reproduction in eight Candida genomes.</title>
        <authorList>
            <person name="Butler G."/>
            <person name="Rasmussen M.D."/>
            <person name="Lin M.F."/>
            <person name="Santos M.A."/>
            <person name="Sakthikumar S."/>
            <person name="Munro C.A."/>
            <person name="Rheinbay E."/>
            <person name="Grabherr M."/>
            <person name="Forche A."/>
            <person name="Reedy J.L."/>
            <person name="Agrafioti I."/>
            <person name="Arnaud M.B."/>
            <person name="Bates S."/>
            <person name="Brown A.J."/>
            <person name="Brunke S."/>
            <person name="Costanzo M.C."/>
            <person name="Fitzpatrick D.A."/>
            <person name="de Groot P.W."/>
            <person name="Harris D."/>
            <person name="Hoyer L.L."/>
            <person name="Hube B."/>
            <person name="Klis F.M."/>
            <person name="Kodira C."/>
            <person name="Lennard N."/>
            <person name="Logue M.E."/>
            <person name="Martin R."/>
            <person name="Neiman A.M."/>
            <person name="Nikolaou E."/>
            <person name="Quail M.A."/>
            <person name="Quinn J."/>
            <person name="Santos M.C."/>
            <person name="Schmitzberger F.F."/>
            <person name="Sherlock G."/>
            <person name="Shah P."/>
            <person name="Silverstein K.A."/>
            <person name="Skrzypek M.S."/>
            <person name="Soll D."/>
            <person name="Staggs R."/>
            <person name="Stansfield I."/>
            <person name="Stumpf M.P."/>
            <person name="Sudbery P.E."/>
            <person name="Srikantha T."/>
            <person name="Zeng Q."/>
            <person name="Berman J."/>
            <person name="Berriman M."/>
            <person name="Heitman J."/>
            <person name="Gow N.A."/>
            <person name="Lorenz M.C."/>
            <person name="Birren B.W."/>
            <person name="Kellis M."/>
            <person name="Cuomo C.A."/>
        </authorList>
    </citation>
    <scope>NUCLEOTIDE SEQUENCE [LARGE SCALE GENOMIC DNA]</scope>
    <source>
        <strain evidence="2 3">ATCC 42720</strain>
    </source>
</reference>
<feature type="compositionally biased region" description="Basic and acidic residues" evidence="1">
    <location>
        <begin position="301"/>
        <end position="318"/>
    </location>
</feature>
<proteinExistence type="predicted"/>
<organism evidence="2 3">
    <name type="scientific">Clavispora lusitaniae (strain ATCC 42720)</name>
    <name type="common">Yeast</name>
    <name type="synonym">Candida lusitaniae</name>
    <dbReference type="NCBI Taxonomy" id="306902"/>
    <lineage>
        <taxon>Eukaryota</taxon>
        <taxon>Fungi</taxon>
        <taxon>Dikarya</taxon>
        <taxon>Ascomycota</taxon>
        <taxon>Saccharomycotina</taxon>
        <taxon>Pichiomycetes</taxon>
        <taxon>Metschnikowiaceae</taxon>
        <taxon>Clavispora</taxon>
    </lineage>
</organism>
<protein>
    <submittedName>
        <fullName evidence="2">Uncharacterized protein</fullName>
    </submittedName>
</protein>
<gene>
    <name evidence="2" type="ORF">CLUG_03382</name>
</gene>
<sequence>MFCPKLLLLFPHLSVDNANSLIVRNTGLSLGDRFFSKQQVKHTAVRPEKSFSVDDPRAFLADFFQHEEEKRLVSSAVETLSCPNTGLVFSGQVMQRNSNHRRGSSRNQRVGRESNVFYWTWKIPHSADKTGGEGSDSVGHKQSNRSQRRVCEQRLGKSSFLEGLRQLFLILFIVLIGSVPGKLQQNKPVHGKDYGTAETSQEVEPMRLGLVDKLGLLFVLQNSNHSAKRQVWAHPRHARPRQERRNIFLGQRELRHPILHCVCVGSFSRDMSFQMFPLTLRRQVLFRINVLRQVGVEAGSEPERRHPGRENLGTHRFS</sequence>
<feature type="region of interest" description="Disordered" evidence="1">
    <location>
        <begin position="128"/>
        <end position="150"/>
    </location>
</feature>
<name>C4Y5E8_CLAL4</name>
<evidence type="ECO:0000256" key="1">
    <source>
        <dbReference type="SAM" id="MobiDB-lite"/>
    </source>
</evidence>